<evidence type="ECO:0000313" key="2">
    <source>
        <dbReference type="EMBL" id="EGT52832.1"/>
    </source>
</evidence>
<dbReference type="eggNOG" id="ENOG502TIWJ">
    <property type="taxonomic scope" value="Eukaryota"/>
</dbReference>
<feature type="transmembrane region" description="Helical" evidence="1">
    <location>
        <begin position="159"/>
        <end position="179"/>
    </location>
</feature>
<evidence type="ECO:0008006" key="4">
    <source>
        <dbReference type="Google" id="ProtNLM"/>
    </source>
</evidence>
<dbReference type="Proteomes" id="UP000008068">
    <property type="component" value="Unassembled WGS sequence"/>
</dbReference>
<dbReference type="InParanoid" id="G0PE89"/>
<keyword evidence="1" id="KW-0812">Transmembrane</keyword>
<name>G0PE89_CAEBE</name>
<feature type="transmembrane region" description="Helical" evidence="1">
    <location>
        <begin position="221"/>
        <end position="239"/>
    </location>
</feature>
<feature type="transmembrane region" description="Helical" evidence="1">
    <location>
        <begin position="292"/>
        <end position="315"/>
    </location>
</feature>
<feature type="transmembrane region" description="Helical" evidence="1">
    <location>
        <begin position="70"/>
        <end position="90"/>
    </location>
</feature>
<evidence type="ECO:0000313" key="3">
    <source>
        <dbReference type="Proteomes" id="UP000008068"/>
    </source>
</evidence>
<feature type="transmembrane region" description="Helical" evidence="1">
    <location>
        <begin position="251"/>
        <end position="271"/>
    </location>
</feature>
<dbReference type="FunCoup" id="G0PE89">
    <property type="interactions" value="1127"/>
</dbReference>
<dbReference type="EMBL" id="GL380310">
    <property type="protein sequence ID" value="EGT52832.1"/>
    <property type="molecule type" value="Genomic_DNA"/>
</dbReference>
<reference evidence="3" key="1">
    <citation type="submission" date="2011-07" db="EMBL/GenBank/DDBJ databases">
        <authorList>
            <consortium name="Caenorhabditis brenneri Sequencing and Analysis Consortium"/>
            <person name="Wilson R.K."/>
        </authorList>
    </citation>
    <scope>NUCLEOTIDE SEQUENCE [LARGE SCALE GENOMIC DNA]</scope>
    <source>
        <strain evidence="3">PB2801</strain>
    </source>
</reference>
<keyword evidence="3" id="KW-1185">Reference proteome</keyword>
<dbReference type="HOGENOM" id="CLU_772151_0_0_1"/>
<proteinExistence type="predicted"/>
<dbReference type="AlphaFoldDB" id="G0PE89"/>
<gene>
    <name evidence="2" type="ORF">CAEBREN_25642</name>
</gene>
<feature type="transmembrane region" description="Helical" evidence="1">
    <location>
        <begin position="191"/>
        <end position="209"/>
    </location>
</feature>
<organism evidence="3">
    <name type="scientific">Caenorhabditis brenneri</name>
    <name type="common">Nematode worm</name>
    <dbReference type="NCBI Taxonomy" id="135651"/>
    <lineage>
        <taxon>Eukaryota</taxon>
        <taxon>Metazoa</taxon>
        <taxon>Ecdysozoa</taxon>
        <taxon>Nematoda</taxon>
        <taxon>Chromadorea</taxon>
        <taxon>Rhabditida</taxon>
        <taxon>Rhabditina</taxon>
        <taxon>Rhabditomorpha</taxon>
        <taxon>Rhabditoidea</taxon>
        <taxon>Rhabditidae</taxon>
        <taxon>Peloderinae</taxon>
        <taxon>Caenorhabditis</taxon>
    </lineage>
</organism>
<feature type="transmembrane region" description="Helical" evidence="1">
    <location>
        <begin position="327"/>
        <end position="351"/>
    </location>
</feature>
<keyword evidence="1" id="KW-1133">Transmembrane helix</keyword>
<feature type="transmembrane region" description="Helical" evidence="1">
    <location>
        <begin position="102"/>
        <end position="122"/>
    </location>
</feature>
<protein>
    <recommendedName>
        <fullName evidence="4">Transmembrane protein</fullName>
    </recommendedName>
</protein>
<evidence type="ECO:0000256" key="1">
    <source>
        <dbReference type="SAM" id="Phobius"/>
    </source>
</evidence>
<dbReference type="OMA" id="STIWISI"/>
<sequence length="359" mass="41546">MVQTSFKKLVTLEKGGEEKFSVVEEEGQVKPKSKLENLERGEEKVVIVEEEVNLEPRRATGFTYWLHERLWTFIVLTCPFPFYLLIVGISQQDLCINQYEPIPFLFLCGMFATLELIHFTLFSPPKTYSHNHEQFDVVNFDHPEDITYPEAGSNKPYQLVHFMLSVTSLWTWTFLYLKVFGENVQAEYLGVFRWSNIAAAAATTIVFFIKFKRGRWMHRFNAKTLLTSIGFLAVTTFSYLLRFTCDCSSNFYQVCASIGLIAAFLHLRFAYSFQHPPRWVCMLTIRHLRNFLAEWYVWLILCVCALWGSLFVLVIGSTNNGSCSSLFYYSFYGFSIAVVIGLSVKLVYCCLSRKANPEQ</sequence>
<keyword evidence="1" id="KW-0472">Membrane</keyword>
<accession>G0PE89</accession>